<reference evidence="3" key="3">
    <citation type="submission" date="2019-11" db="EMBL/GenBank/DDBJ databases">
        <title>Complete genome sequence of Vibrio owensii SH-14 isolated from shrimp with acute hepatopancreatic necrosis diease.</title>
        <authorList>
            <person name="Liang X."/>
            <person name="Wang Y."/>
        </authorList>
    </citation>
    <scope>NUCLEOTIDE SEQUENCE</scope>
    <source>
        <strain evidence="3">SH14</strain>
    </source>
</reference>
<keyword evidence="4" id="KW-1185">Reference proteome</keyword>
<dbReference type="AlphaFoldDB" id="A0AAP9GG84"/>
<feature type="chain" id="PRO_5043048395" evidence="1">
    <location>
        <begin position="22"/>
        <end position="216"/>
    </location>
</feature>
<reference evidence="3 5" key="1">
    <citation type="journal article" date="2015" name="Genome Announc.">
        <title>Draft Genome Sequence of Vibrio owensii Strain SH-14, Which Causes Shrimp Acute Hepatopancreatic Necrosis Disease.</title>
        <authorList>
            <person name="Liu L."/>
            <person name="Xiao J."/>
            <person name="Xia X."/>
            <person name="Pan Y."/>
            <person name="Yan S."/>
            <person name="Wang Y."/>
        </authorList>
    </citation>
    <scope>NUCLEOTIDE SEQUENCE [LARGE SCALE GENOMIC DNA]</scope>
    <source>
        <strain evidence="3 5">SH14</strain>
    </source>
</reference>
<dbReference type="EMBL" id="CP045860">
    <property type="protein sequence ID" value="QGH49252.1"/>
    <property type="molecule type" value="Genomic_DNA"/>
</dbReference>
<keyword evidence="1" id="KW-0732">Signal</keyword>
<dbReference type="RefSeq" id="WP_054823338.1">
    <property type="nucleotide sequence ID" value="NZ_CP033138.1"/>
</dbReference>
<evidence type="ECO:0000313" key="5">
    <source>
        <dbReference type="Proteomes" id="UP000390336"/>
    </source>
</evidence>
<organism evidence="3 5">
    <name type="scientific">Vibrio owensii</name>
    <dbReference type="NCBI Taxonomy" id="696485"/>
    <lineage>
        <taxon>Bacteria</taxon>
        <taxon>Pseudomonadati</taxon>
        <taxon>Pseudomonadota</taxon>
        <taxon>Gammaproteobacteria</taxon>
        <taxon>Vibrionales</taxon>
        <taxon>Vibrionaceae</taxon>
        <taxon>Vibrio</taxon>
    </lineage>
</organism>
<sequence>MDSTKKVIGSLLILFSTHTVASDSVADWNEEKNSAITIRDQMHENYQKEGYTDIRRKAFTALIGSAVSGQQRLYFEIEANNSTIDFSKPEKERMIDFMTSVTGENYCDPSTFAENSTSNDSLSKGPRSSTWKVNGTNVRMNEWCTRSTIKIPMGDKGKYYWYLSATPVTDRGDNYIINTFKSAKKSVAIEASTGDKYNVSAKGFTKVWNNFGGDAL</sequence>
<evidence type="ECO:0000313" key="2">
    <source>
        <dbReference type="EMBL" id="AYO17107.1"/>
    </source>
</evidence>
<accession>A0AAP9GG84</accession>
<gene>
    <name evidence="3" type="ORF">APZ19_19225</name>
    <name evidence="2" type="ORF">D0812_22215</name>
</gene>
<dbReference type="Proteomes" id="UP000390336">
    <property type="component" value="Chromosome 2"/>
</dbReference>
<evidence type="ECO:0000256" key="1">
    <source>
        <dbReference type="SAM" id="SignalP"/>
    </source>
</evidence>
<feature type="signal peptide" evidence="1">
    <location>
        <begin position="1"/>
        <end position="21"/>
    </location>
</feature>
<protein>
    <submittedName>
        <fullName evidence="3">Uncharacterized protein</fullName>
    </submittedName>
</protein>
<evidence type="ECO:0000313" key="4">
    <source>
        <dbReference type="Proteomes" id="UP000272136"/>
    </source>
</evidence>
<name>A0AAP9GG84_9VIBR</name>
<evidence type="ECO:0000313" key="3">
    <source>
        <dbReference type="EMBL" id="QGH49252.1"/>
    </source>
</evidence>
<dbReference type="Proteomes" id="UP000272136">
    <property type="component" value="Chromosome 2"/>
</dbReference>
<reference evidence="2 4" key="2">
    <citation type="submission" date="2018-10" db="EMBL/GenBank/DDBJ databases">
        <title>Whole Genome of Vibrio owensii strain 170502, isolated from Acute Hepatopancreatic Necrosis Disease (AHPND) shrimp.</title>
        <authorList>
            <person name="Yan M."/>
            <person name="Wang X."/>
            <person name="Wang Y."/>
        </authorList>
    </citation>
    <scope>NUCLEOTIDE SEQUENCE [LARGE SCALE GENOMIC DNA]</scope>
    <source>
        <strain evidence="2 4">1700302</strain>
    </source>
</reference>
<dbReference type="EMBL" id="CP033138">
    <property type="protein sequence ID" value="AYO17107.1"/>
    <property type="molecule type" value="Genomic_DNA"/>
</dbReference>
<proteinExistence type="predicted"/>